<sequence length="17" mass="1992">MKALREKLYGGLWTQTP</sequence>
<proteinExistence type="predicted"/>
<reference evidence="1" key="2">
    <citation type="journal article" date="2015" name="Fish Shellfish Immunol.">
        <title>Early steps in the European eel (Anguilla anguilla)-Vibrio vulnificus interaction in the gills: Role of the RtxA13 toxin.</title>
        <authorList>
            <person name="Callol A."/>
            <person name="Pajuelo D."/>
            <person name="Ebbesson L."/>
            <person name="Teles M."/>
            <person name="MacKenzie S."/>
            <person name="Amaro C."/>
        </authorList>
    </citation>
    <scope>NUCLEOTIDE SEQUENCE</scope>
</reference>
<protein>
    <submittedName>
        <fullName evidence="1">Uncharacterized protein</fullName>
    </submittedName>
</protein>
<accession>A0A0E9VEV0</accession>
<organism evidence="1">
    <name type="scientific">Anguilla anguilla</name>
    <name type="common">European freshwater eel</name>
    <name type="synonym">Muraena anguilla</name>
    <dbReference type="NCBI Taxonomy" id="7936"/>
    <lineage>
        <taxon>Eukaryota</taxon>
        <taxon>Metazoa</taxon>
        <taxon>Chordata</taxon>
        <taxon>Craniata</taxon>
        <taxon>Vertebrata</taxon>
        <taxon>Euteleostomi</taxon>
        <taxon>Actinopterygii</taxon>
        <taxon>Neopterygii</taxon>
        <taxon>Teleostei</taxon>
        <taxon>Anguilliformes</taxon>
        <taxon>Anguillidae</taxon>
        <taxon>Anguilla</taxon>
    </lineage>
</organism>
<reference evidence="1" key="1">
    <citation type="submission" date="2014-11" db="EMBL/GenBank/DDBJ databases">
        <authorList>
            <person name="Amaro Gonzalez C."/>
        </authorList>
    </citation>
    <scope>NUCLEOTIDE SEQUENCE</scope>
</reference>
<evidence type="ECO:0000313" key="1">
    <source>
        <dbReference type="EMBL" id="JAH75975.1"/>
    </source>
</evidence>
<dbReference type="AlphaFoldDB" id="A0A0E9VEV0"/>
<dbReference type="EMBL" id="GBXM01032602">
    <property type="protein sequence ID" value="JAH75975.1"/>
    <property type="molecule type" value="Transcribed_RNA"/>
</dbReference>
<name>A0A0E9VEV0_ANGAN</name>